<dbReference type="NCBIfam" id="TIGR00665">
    <property type="entry name" value="DnaB"/>
    <property type="match status" value="1"/>
</dbReference>
<comment type="caution">
    <text evidence="14">The sequence shown here is derived from an EMBL/GenBank/DDBJ whole genome shotgun (WGS) entry which is preliminary data.</text>
</comment>
<keyword evidence="8 12" id="KW-0238">DNA-binding</keyword>
<evidence type="ECO:0000256" key="9">
    <source>
        <dbReference type="ARBA" id="ARBA00023235"/>
    </source>
</evidence>
<dbReference type="SMART" id="SM00382">
    <property type="entry name" value="AAA"/>
    <property type="match status" value="1"/>
</dbReference>
<keyword evidence="2 12" id="KW-0639">Primosome</keyword>
<evidence type="ECO:0000256" key="10">
    <source>
        <dbReference type="ARBA" id="ARBA00048954"/>
    </source>
</evidence>
<dbReference type="InterPro" id="IPR007693">
    <property type="entry name" value="DNA_helicase_DnaB-like_N"/>
</dbReference>
<evidence type="ECO:0000256" key="2">
    <source>
        <dbReference type="ARBA" id="ARBA00022515"/>
    </source>
</evidence>
<proteinExistence type="inferred from homology"/>
<evidence type="ECO:0000256" key="4">
    <source>
        <dbReference type="ARBA" id="ARBA00022741"/>
    </source>
</evidence>
<name>A0ABS8D2L7_9NEIS</name>
<keyword evidence="15" id="KW-1185">Reference proteome</keyword>
<feature type="domain" description="SF4 helicase" evidence="13">
    <location>
        <begin position="196"/>
        <end position="472"/>
    </location>
</feature>
<evidence type="ECO:0000256" key="12">
    <source>
        <dbReference type="RuleBase" id="RU362085"/>
    </source>
</evidence>
<keyword evidence="6 12" id="KW-0347">Helicase</keyword>
<evidence type="ECO:0000256" key="1">
    <source>
        <dbReference type="ARBA" id="ARBA00008428"/>
    </source>
</evidence>
<dbReference type="Pfam" id="PF00772">
    <property type="entry name" value="DnaB"/>
    <property type="match status" value="1"/>
</dbReference>
<gene>
    <name evidence="14" type="primary">dnaB</name>
    <name evidence="14" type="ORF">LIN78_02440</name>
</gene>
<keyword evidence="3 12" id="KW-0235">DNA replication</keyword>
<dbReference type="GO" id="GO:0003678">
    <property type="term" value="F:DNA helicase activity"/>
    <property type="evidence" value="ECO:0007669"/>
    <property type="project" value="UniProtKB-EC"/>
</dbReference>
<dbReference type="Gene3D" id="3.40.50.300">
    <property type="entry name" value="P-loop containing nucleotide triphosphate hydrolases"/>
    <property type="match status" value="1"/>
</dbReference>
<evidence type="ECO:0000256" key="8">
    <source>
        <dbReference type="ARBA" id="ARBA00023125"/>
    </source>
</evidence>
<dbReference type="InterPro" id="IPR036185">
    <property type="entry name" value="DNA_heli_DnaB-like_N_sf"/>
</dbReference>
<dbReference type="GO" id="GO:0016787">
    <property type="term" value="F:hydrolase activity"/>
    <property type="evidence" value="ECO:0007669"/>
    <property type="project" value="UniProtKB-KW"/>
</dbReference>
<keyword evidence="9" id="KW-0413">Isomerase</keyword>
<accession>A0ABS8D2L7</accession>
<evidence type="ECO:0000256" key="3">
    <source>
        <dbReference type="ARBA" id="ARBA00022705"/>
    </source>
</evidence>
<evidence type="ECO:0000256" key="7">
    <source>
        <dbReference type="ARBA" id="ARBA00022840"/>
    </source>
</evidence>
<dbReference type="NCBIfam" id="NF004384">
    <property type="entry name" value="PRK05748.1"/>
    <property type="match status" value="1"/>
</dbReference>
<evidence type="ECO:0000313" key="15">
    <source>
        <dbReference type="Proteomes" id="UP001165395"/>
    </source>
</evidence>
<dbReference type="SUPFAM" id="SSF48024">
    <property type="entry name" value="N-terminal domain of DnaB helicase"/>
    <property type="match status" value="1"/>
</dbReference>
<sequence>MTNMQPPFASTPDPQIAQLKLPPHSIEAEQSVLGGLMLDNEAWTRISDLVNDAEFYHSGHKLVYYSIGRLIERNQPADVITVAEELDRLGKLEDAGGLNYLGQLVETTPSAANIRRYAEIVHERYVLRELARVGNEIADSAYNPEGRQADELLDTAEAAVFKIAESGNSQKQGFLDTQTLLTQVVERIDELYHRDTDSDVTGVATGFIDLDNKTSGLQPGDLIIVAGRPSMGKTAFAVNVGENVATQSGKPVAIFSMEMGGAQLVMRMIGSVGRLDQHKLRTGKLEDDDWPKLTHAVGKLHEAPIFIDETGGLSVTELRARCRRLMRDLAIKGINDGKLGLIVIDYLQLMKGSTKSATENRATEISEISRSLKSLAKELEVPVVALSQLSRAVEQRPDKRPMMSDLRESGAIEQDADVILFMYREEYYFPDKEEIKGTGEVIIGKQRNGPVGRVRLTWLGKYTRFESFAGGGFIEDDN</sequence>
<comment type="function">
    <text evidence="12">The main replicative DNA helicase, it participates in initiation and elongation during chromosome replication. Travels ahead of the DNA replisome, separating dsDNA into templates for DNA synthesis. A processive ATP-dependent 5'-3' DNA helicase it has DNA-dependent ATPase activity.</text>
</comment>
<evidence type="ECO:0000313" key="14">
    <source>
        <dbReference type="EMBL" id="MCB6182412.1"/>
    </source>
</evidence>
<protein>
    <recommendedName>
        <fullName evidence="11 12">Replicative DNA helicase</fullName>
        <ecNumber evidence="11 12">5.6.2.3</ecNumber>
    </recommendedName>
</protein>
<keyword evidence="4 12" id="KW-0547">Nucleotide-binding</keyword>
<evidence type="ECO:0000256" key="11">
    <source>
        <dbReference type="NCBIfam" id="TIGR00665"/>
    </source>
</evidence>
<dbReference type="CDD" id="cd00984">
    <property type="entry name" value="DnaB_C"/>
    <property type="match status" value="1"/>
</dbReference>
<reference evidence="14" key="1">
    <citation type="submission" date="2021-10" db="EMBL/GenBank/DDBJ databases">
        <title>The complete genome sequence of Leeia sp. TBRC 13508.</title>
        <authorList>
            <person name="Charoenyingcharoen P."/>
            <person name="Yukphan P."/>
        </authorList>
    </citation>
    <scope>NUCLEOTIDE SEQUENCE</scope>
    <source>
        <strain evidence="14">TBRC 13508</strain>
    </source>
</reference>
<dbReference type="InterPro" id="IPR016136">
    <property type="entry name" value="DNA_helicase_N/primase_C"/>
</dbReference>
<evidence type="ECO:0000256" key="6">
    <source>
        <dbReference type="ARBA" id="ARBA00022806"/>
    </source>
</evidence>
<keyword evidence="5 12" id="KW-0378">Hydrolase</keyword>
<dbReference type="InterPro" id="IPR027417">
    <property type="entry name" value="P-loop_NTPase"/>
</dbReference>
<dbReference type="PANTHER" id="PTHR30153:SF2">
    <property type="entry name" value="REPLICATIVE DNA HELICASE"/>
    <property type="match status" value="1"/>
</dbReference>
<dbReference type="SUPFAM" id="SSF52540">
    <property type="entry name" value="P-loop containing nucleoside triphosphate hydrolases"/>
    <property type="match status" value="1"/>
</dbReference>
<evidence type="ECO:0000259" key="13">
    <source>
        <dbReference type="PROSITE" id="PS51199"/>
    </source>
</evidence>
<comment type="similarity">
    <text evidence="1 12">Belongs to the helicase family. DnaB subfamily.</text>
</comment>
<dbReference type="Proteomes" id="UP001165395">
    <property type="component" value="Unassembled WGS sequence"/>
</dbReference>
<dbReference type="InterPro" id="IPR003593">
    <property type="entry name" value="AAA+_ATPase"/>
</dbReference>
<dbReference type="PROSITE" id="PS51199">
    <property type="entry name" value="SF4_HELICASE"/>
    <property type="match status" value="1"/>
</dbReference>
<organism evidence="14 15">
    <name type="scientific">Leeia speluncae</name>
    <dbReference type="NCBI Taxonomy" id="2884804"/>
    <lineage>
        <taxon>Bacteria</taxon>
        <taxon>Pseudomonadati</taxon>
        <taxon>Pseudomonadota</taxon>
        <taxon>Betaproteobacteria</taxon>
        <taxon>Neisseriales</taxon>
        <taxon>Leeiaceae</taxon>
        <taxon>Leeia</taxon>
    </lineage>
</organism>
<dbReference type="Gene3D" id="1.10.860.10">
    <property type="entry name" value="DNAb Helicase, Chain A"/>
    <property type="match status" value="1"/>
</dbReference>
<dbReference type="Pfam" id="PF03796">
    <property type="entry name" value="DnaB_C"/>
    <property type="match status" value="1"/>
</dbReference>
<comment type="catalytic activity">
    <reaction evidence="10 12">
        <text>ATP + H2O = ADP + phosphate + H(+)</text>
        <dbReference type="Rhea" id="RHEA:13065"/>
        <dbReference type="ChEBI" id="CHEBI:15377"/>
        <dbReference type="ChEBI" id="CHEBI:15378"/>
        <dbReference type="ChEBI" id="CHEBI:30616"/>
        <dbReference type="ChEBI" id="CHEBI:43474"/>
        <dbReference type="ChEBI" id="CHEBI:456216"/>
        <dbReference type="EC" id="5.6.2.3"/>
    </reaction>
</comment>
<dbReference type="EMBL" id="JAJBZT010000001">
    <property type="protein sequence ID" value="MCB6182412.1"/>
    <property type="molecule type" value="Genomic_DNA"/>
</dbReference>
<dbReference type="InterPro" id="IPR007692">
    <property type="entry name" value="DNA_helicase_DnaB"/>
</dbReference>
<dbReference type="EC" id="5.6.2.3" evidence="11 12"/>
<dbReference type="RefSeq" id="WP_227178107.1">
    <property type="nucleotide sequence ID" value="NZ_JAJBZT010000001.1"/>
</dbReference>
<keyword evidence="7 12" id="KW-0067">ATP-binding</keyword>
<evidence type="ECO:0000256" key="5">
    <source>
        <dbReference type="ARBA" id="ARBA00022801"/>
    </source>
</evidence>
<dbReference type="InterPro" id="IPR007694">
    <property type="entry name" value="DNA_helicase_DnaB-like_C"/>
</dbReference>
<dbReference type="PANTHER" id="PTHR30153">
    <property type="entry name" value="REPLICATIVE DNA HELICASE DNAB"/>
    <property type="match status" value="1"/>
</dbReference>